<keyword evidence="5" id="KW-1185">Reference proteome</keyword>
<gene>
    <name evidence="4" type="ORF">QHF89_09320</name>
</gene>
<accession>A0ABT6NNC7</accession>
<protein>
    <submittedName>
        <fullName evidence="4">Uncharacterized protein</fullName>
    </submittedName>
</protein>
<dbReference type="InterPro" id="IPR051553">
    <property type="entry name" value="Ran_GTPase-activating"/>
</dbReference>
<dbReference type="InterPro" id="IPR011936">
    <property type="entry name" value="Myxo_disulph_rpt"/>
</dbReference>
<comment type="caution">
    <text evidence="4">The sequence shown here is derived from an EMBL/GenBank/DDBJ whole genome shotgun (WGS) entry which is preliminary data.</text>
</comment>
<keyword evidence="1" id="KW-0732">Signal</keyword>
<dbReference type="EMBL" id="JARZHI010000005">
    <property type="protein sequence ID" value="MDI1429695.1"/>
    <property type="molecule type" value="Genomic_DNA"/>
</dbReference>
<keyword evidence="2" id="KW-0677">Repeat</keyword>
<evidence type="ECO:0000256" key="1">
    <source>
        <dbReference type="ARBA" id="ARBA00022729"/>
    </source>
</evidence>
<dbReference type="PANTHER" id="PTHR45982">
    <property type="entry name" value="REGULATOR OF CHROMOSOME CONDENSATION"/>
    <property type="match status" value="1"/>
</dbReference>
<dbReference type="InterPro" id="IPR009091">
    <property type="entry name" value="RCC1/BLIP-II"/>
</dbReference>
<evidence type="ECO:0000313" key="5">
    <source>
        <dbReference type="Proteomes" id="UP001160301"/>
    </source>
</evidence>
<evidence type="ECO:0000313" key="4">
    <source>
        <dbReference type="EMBL" id="MDI1429695.1"/>
    </source>
</evidence>
<dbReference type="Gene3D" id="2.130.10.30">
    <property type="entry name" value="Regulator of chromosome condensation 1/beta-lactamase-inhibitor protein II"/>
    <property type="match status" value="2"/>
</dbReference>
<evidence type="ECO:0000256" key="3">
    <source>
        <dbReference type="ARBA" id="ARBA00023157"/>
    </source>
</evidence>
<dbReference type="Proteomes" id="UP001160301">
    <property type="component" value="Unassembled WGS sequence"/>
</dbReference>
<dbReference type="PRINTS" id="PR00633">
    <property type="entry name" value="RCCNDNSATION"/>
</dbReference>
<dbReference type="SUPFAM" id="SSF50985">
    <property type="entry name" value="RCC1/BLIP-II"/>
    <property type="match status" value="1"/>
</dbReference>
<dbReference type="RefSeq" id="WP_284720286.1">
    <property type="nucleotide sequence ID" value="NZ_JARZHI010000005.1"/>
</dbReference>
<evidence type="ECO:0000256" key="2">
    <source>
        <dbReference type="ARBA" id="ARBA00022737"/>
    </source>
</evidence>
<dbReference type="PANTHER" id="PTHR45982:SF1">
    <property type="entry name" value="REGULATOR OF CHROMOSOME CONDENSATION"/>
    <property type="match status" value="1"/>
</dbReference>
<name>A0ABT6NNC7_9BACT</name>
<organism evidence="4 5">
    <name type="scientific">Polyangium sorediatum</name>
    <dbReference type="NCBI Taxonomy" id="889274"/>
    <lineage>
        <taxon>Bacteria</taxon>
        <taxon>Pseudomonadati</taxon>
        <taxon>Myxococcota</taxon>
        <taxon>Polyangia</taxon>
        <taxon>Polyangiales</taxon>
        <taxon>Polyangiaceae</taxon>
        <taxon>Polyangium</taxon>
    </lineage>
</organism>
<dbReference type="PROSITE" id="PS50012">
    <property type="entry name" value="RCC1_3"/>
    <property type="match status" value="6"/>
</dbReference>
<dbReference type="InterPro" id="IPR000408">
    <property type="entry name" value="Reg_chr_condens"/>
</dbReference>
<reference evidence="4 5" key="1">
    <citation type="submission" date="2023-04" db="EMBL/GenBank/DDBJ databases">
        <title>The genome sequence of Polyangium sorediatum DSM14670.</title>
        <authorList>
            <person name="Zhang X."/>
        </authorList>
    </citation>
    <scope>NUCLEOTIDE SEQUENCE [LARGE SCALE GENOMIC DNA]</scope>
    <source>
        <strain evidence="4 5">DSM 14670</strain>
    </source>
</reference>
<dbReference type="Pfam" id="PF13540">
    <property type="entry name" value="RCC1_2"/>
    <property type="match status" value="7"/>
</dbReference>
<dbReference type="NCBIfam" id="TIGR02232">
    <property type="entry name" value="myxo_disulf_rpt"/>
    <property type="match status" value="1"/>
</dbReference>
<sequence length="464" mass="46621">MVCAQGVCQAPVCGDGVVHPELLEECDDGNQLDDRCGTACKIQVVTKIGAAGVHTCARLNDWRLKCWGRNDFGQLGLGGTNSHGVSPGEMGDSLPAVNLGADKTPTAIAGGVQHTCALLNGGSVKCWGLNNAGQLGLGDINSHGDGPREMGDSLPAVNLGAGKTALAIAAGSNHTCALLNGGSIKCWGLNTAGQLGLGNTGSVGDGPGEMGDSLPGVDLGTGKTALAITCGYSHTCVLLNDGSVKCWGGNLTGELGLGNTSPRGDDPGEMGDSLPSVNLGTAKTALEVASSGYHTCALLSDGSVKCWGRNSRGQLGLGNTDNRGDGPGEMGDSLPTVNLGASKTAVAIAGGYEHTCALLSDGSVKCWGWNYEGQLGLGDTNNRGDGPGEMGGNLAAVNLGTGKTATAIASGYSHNCVLLNDGSVKCWGANSSGRLGLGDQDNRGDEPGEMGDALPNVKLFSDVW</sequence>
<proteinExistence type="predicted"/>
<keyword evidence="3" id="KW-1015">Disulfide bond</keyword>